<dbReference type="RefSeq" id="WP_219824156.1">
    <property type="nucleotide sequence ID" value="NZ_CP154825.1"/>
</dbReference>
<organism evidence="2 3">
    <name type="scientific">Actinokineospora auranticolor</name>
    <dbReference type="NCBI Taxonomy" id="155976"/>
    <lineage>
        <taxon>Bacteria</taxon>
        <taxon>Bacillati</taxon>
        <taxon>Actinomycetota</taxon>
        <taxon>Actinomycetes</taxon>
        <taxon>Pseudonocardiales</taxon>
        <taxon>Pseudonocardiaceae</taxon>
        <taxon>Actinokineospora</taxon>
    </lineage>
</organism>
<reference evidence="2 3" key="1">
    <citation type="submission" date="2018-02" db="EMBL/GenBank/DDBJ databases">
        <title>Genomic Encyclopedia of Archaeal and Bacterial Type Strains, Phase II (KMG-II): from individual species to whole genera.</title>
        <authorList>
            <person name="Goeker M."/>
        </authorList>
    </citation>
    <scope>NUCLEOTIDE SEQUENCE [LARGE SCALE GENOMIC DNA]</scope>
    <source>
        <strain evidence="2 3">YU 961-1</strain>
    </source>
</reference>
<sequence length="124" mass="12745">MHVISASQERTVTTPAAVMIGLAAPSRGSAELSTWRVRMNPGSPSPVHVVDREQVWMIIAGAFEFTVDGESAKAVAGQAVVVPAGASRRFHALAEAGDALVCMAAGGQVGAPGSEARQPIPWAV</sequence>
<proteinExistence type="predicted"/>
<dbReference type="AlphaFoldDB" id="A0A2S6GEQ4"/>
<keyword evidence="3" id="KW-1185">Reference proteome</keyword>
<dbReference type="Gene3D" id="2.60.120.10">
    <property type="entry name" value="Jelly Rolls"/>
    <property type="match status" value="1"/>
</dbReference>
<feature type="domain" description="Cupin type-2" evidence="1">
    <location>
        <begin position="36"/>
        <end position="95"/>
    </location>
</feature>
<name>A0A2S6GEQ4_9PSEU</name>
<evidence type="ECO:0000259" key="1">
    <source>
        <dbReference type="Pfam" id="PF07883"/>
    </source>
</evidence>
<dbReference type="Proteomes" id="UP000239203">
    <property type="component" value="Unassembled WGS sequence"/>
</dbReference>
<dbReference type="InterPro" id="IPR013096">
    <property type="entry name" value="Cupin_2"/>
</dbReference>
<accession>A0A2S6GEQ4</accession>
<protein>
    <submittedName>
        <fullName evidence="2">Cupin domain-containing protein</fullName>
    </submittedName>
</protein>
<dbReference type="InterPro" id="IPR014710">
    <property type="entry name" value="RmlC-like_jellyroll"/>
</dbReference>
<dbReference type="EMBL" id="PTIX01000025">
    <property type="protein sequence ID" value="PPK63709.1"/>
    <property type="molecule type" value="Genomic_DNA"/>
</dbReference>
<gene>
    <name evidence="2" type="ORF">CLV40_12544</name>
</gene>
<evidence type="ECO:0000313" key="2">
    <source>
        <dbReference type="EMBL" id="PPK63709.1"/>
    </source>
</evidence>
<comment type="caution">
    <text evidence="2">The sequence shown here is derived from an EMBL/GenBank/DDBJ whole genome shotgun (WGS) entry which is preliminary data.</text>
</comment>
<dbReference type="InterPro" id="IPR011051">
    <property type="entry name" value="RmlC_Cupin_sf"/>
</dbReference>
<evidence type="ECO:0000313" key="3">
    <source>
        <dbReference type="Proteomes" id="UP000239203"/>
    </source>
</evidence>
<dbReference type="Pfam" id="PF07883">
    <property type="entry name" value="Cupin_2"/>
    <property type="match status" value="1"/>
</dbReference>
<dbReference type="SUPFAM" id="SSF51182">
    <property type="entry name" value="RmlC-like cupins"/>
    <property type="match status" value="1"/>
</dbReference>